<proteinExistence type="predicted"/>
<evidence type="ECO:0000313" key="1">
    <source>
        <dbReference type="EMBL" id="CAK5072139.1"/>
    </source>
</evidence>
<keyword evidence="2" id="KW-1185">Reference proteome</keyword>
<gene>
    <name evidence="1" type="ORF">MENTE1834_LOCUS19107</name>
</gene>
<evidence type="ECO:0000313" key="2">
    <source>
        <dbReference type="Proteomes" id="UP001497535"/>
    </source>
</evidence>
<accession>A0ACB0Z1U4</accession>
<comment type="caution">
    <text evidence="1">The sequence shown here is derived from an EMBL/GenBank/DDBJ whole genome shotgun (WGS) entry which is preliminary data.</text>
</comment>
<dbReference type="Proteomes" id="UP001497535">
    <property type="component" value="Unassembled WGS sequence"/>
</dbReference>
<name>A0ACB0Z1U4_MELEN</name>
<organism evidence="1 2">
    <name type="scientific">Meloidogyne enterolobii</name>
    <name type="common">Root-knot nematode worm</name>
    <name type="synonym">Meloidogyne mayaguensis</name>
    <dbReference type="NCBI Taxonomy" id="390850"/>
    <lineage>
        <taxon>Eukaryota</taxon>
        <taxon>Metazoa</taxon>
        <taxon>Ecdysozoa</taxon>
        <taxon>Nematoda</taxon>
        <taxon>Chromadorea</taxon>
        <taxon>Rhabditida</taxon>
        <taxon>Tylenchina</taxon>
        <taxon>Tylenchomorpha</taxon>
        <taxon>Tylenchoidea</taxon>
        <taxon>Meloidogynidae</taxon>
        <taxon>Meloidogyninae</taxon>
        <taxon>Meloidogyne</taxon>
    </lineage>
</organism>
<reference evidence="1" key="1">
    <citation type="submission" date="2023-11" db="EMBL/GenBank/DDBJ databases">
        <authorList>
            <person name="Poullet M."/>
        </authorList>
    </citation>
    <scope>NUCLEOTIDE SEQUENCE</scope>
    <source>
        <strain evidence="1">E1834</strain>
    </source>
</reference>
<dbReference type="EMBL" id="CAVMJV010000022">
    <property type="protein sequence ID" value="CAK5072139.1"/>
    <property type="molecule type" value="Genomic_DNA"/>
</dbReference>
<protein>
    <submittedName>
        <fullName evidence="1">Uncharacterized protein</fullName>
    </submittedName>
</protein>
<sequence length="151" mass="16920">MYLKLIFKIFFLLILINISIGNKCNCPKNGKKKLRHSRFKRSSNCSCLGGGESPINYSENEGYETNTGREASGGQHRVSEYSGEGKGEEASYINYGQEGTSYGGGAYEGESSMRGDFRTYKDSEIEKLNGKKKVLYICVNYLFSHVQLHVN</sequence>